<comment type="caution">
    <text evidence="7">The sequence shown here is derived from an EMBL/GenBank/DDBJ whole genome shotgun (WGS) entry which is preliminary data.</text>
</comment>
<evidence type="ECO:0000313" key="8">
    <source>
        <dbReference type="Proteomes" id="UP001520140"/>
    </source>
</evidence>
<organism evidence="7 8">
    <name type="scientific">Rhodococcoides kroppenstedtii</name>
    <dbReference type="NCBI Taxonomy" id="293050"/>
    <lineage>
        <taxon>Bacteria</taxon>
        <taxon>Bacillati</taxon>
        <taxon>Actinomycetota</taxon>
        <taxon>Actinomycetes</taxon>
        <taxon>Mycobacteriales</taxon>
        <taxon>Nocardiaceae</taxon>
        <taxon>Rhodococcoides</taxon>
    </lineage>
</organism>
<sequence length="55" mass="6261">MAVPKRKMSRSNTRSRRAQWKATPPDLVTVTVDGVTHRVPRRLVKAVRLGLVDPR</sequence>
<keyword evidence="2 5" id="KW-0689">Ribosomal protein</keyword>
<evidence type="ECO:0000256" key="5">
    <source>
        <dbReference type="HAMAP-Rule" id="MF_00340"/>
    </source>
</evidence>
<comment type="similarity">
    <text evidence="1 5">Belongs to the bacterial ribosomal protein bL32 family.</text>
</comment>
<dbReference type="NCBIfam" id="TIGR01031">
    <property type="entry name" value="rpmF_bact"/>
    <property type="match status" value="1"/>
</dbReference>
<dbReference type="Proteomes" id="UP001520140">
    <property type="component" value="Unassembled WGS sequence"/>
</dbReference>
<protein>
    <recommendedName>
        <fullName evidence="4 5">Large ribosomal subunit protein bL32</fullName>
    </recommendedName>
</protein>
<keyword evidence="3 5" id="KW-0687">Ribonucleoprotein</keyword>
<dbReference type="HAMAP" id="MF_00340">
    <property type="entry name" value="Ribosomal_bL32"/>
    <property type="match status" value="1"/>
</dbReference>
<evidence type="ECO:0000256" key="1">
    <source>
        <dbReference type="ARBA" id="ARBA00008560"/>
    </source>
</evidence>
<dbReference type="GO" id="GO:0005840">
    <property type="term" value="C:ribosome"/>
    <property type="evidence" value="ECO:0007669"/>
    <property type="project" value="UniProtKB-KW"/>
</dbReference>
<evidence type="ECO:0000313" key="7">
    <source>
        <dbReference type="EMBL" id="MBY6322533.1"/>
    </source>
</evidence>
<evidence type="ECO:0000256" key="3">
    <source>
        <dbReference type="ARBA" id="ARBA00023274"/>
    </source>
</evidence>
<dbReference type="Pfam" id="PF01783">
    <property type="entry name" value="Ribosomal_L32p"/>
    <property type="match status" value="1"/>
</dbReference>
<dbReference type="SUPFAM" id="SSF57829">
    <property type="entry name" value="Zn-binding ribosomal proteins"/>
    <property type="match status" value="1"/>
</dbReference>
<reference evidence="7 8" key="1">
    <citation type="submission" date="2020-06" db="EMBL/GenBank/DDBJ databases">
        <title>Taxonomy, biology and ecology of Rhodococcus bacteria occurring in California pistachio and other woody hosts as revealed by genome sequence analyses.</title>
        <authorList>
            <person name="Gai Y."/>
            <person name="Riely B."/>
        </authorList>
    </citation>
    <scope>NUCLEOTIDE SEQUENCE [LARGE SCALE GENOMIC DNA]</scope>
    <source>
        <strain evidence="7 8">BP-284</strain>
    </source>
</reference>
<evidence type="ECO:0000256" key="2">
    <source>
        <dbReference type="ARBA" id="ARBA00022980"/>
    </source>
</evidence>
<dbReference type="InterPro" id="IPR011332">
    <property type="entry name" value="Ribosomal_zn-bd"/>
</dbReference>
<feature type="compositionally biased region" description="Basic residues" evidence="6">
    <location>
        <begin position="1"/>
        <end position="19"/>
    </location>
</feature>
<gene>
    <name evidence="5 7" type="primary">rpmF</name>
    <name evidence="7" type="ORF">HQ605_17040</name>
</gene>
<evidence type="ECO:0000256" key="4">
    <source>
        <dbReference type="ARBA" id="ARBA00035178"/>
    </source>
</evidence>
<name>A0ABS7NWV8_9NOCA</name>
<keyword evidence="8" id="KW-1185">Reference proteome</keyword>
<dbReference type="RefSeq" id="WP_068102716.1">
    <property type="nucleotide sequence ID" value="NZ_CP135915.1"/>
</dbReference>
<dbReference type="InterPro" id="IPR002677">
    <property type="entry name" value="Ribosomal_bL32"/>
</dbReference>
<evidence type="ECO:0000256" key="6">
    <source>
        <dbReference type="SAM" id="MobiDB-lite"/>
    </source>
</evidence>
<accession>A0ABS7NWV8</accession>
<proteinExistence type="inferred from homology"/>
<feature type="region of interest" description="Disordered" evidence="6">
    <location>
        <begin position="1"/>
        <end position="23"/>
    </location>
</feature>
<dbReference type="EMBL" id="JABUKG010000021">
    <property type="protein sequence ID" value="MBY6322533.1"/>
    <property type="molecule type" value="Genomic_DNA"/>
</dbReference>